<dbReference type="EMBL" id="JARJLG010000010">
    <property type="protein sequence ID" value="KAJ7777542.1"/>
    <property type="molecule type" value="Genomic_DNA"/>
</dbReference>
<evidence type="ECO:0000256" key="3">
    <source>
        <dbReference type="ARBA" id="ARBA00022833"/>
    </source>
</evidence>
<proteinExistence type="predicted"/>
<keyword evidence="3" id="KW-0862">Zinc</keyword>
<dbReference type="PROSITE" id="PS01360">
    <property type="entry name" value="ZF_MYND_1"/>
    <property type="match status" value="1"/>
</dbReference>
<dbReference type="GO" id="GO:0008270">
    <property type="term" value="F:zinc ion binding"/>
    <property type="evidence" value="ECO:0007669"/>
    <property type="project" value="UniProtKB-KW"/>
</dbReference>
<evidence type="ECO:0000313" key="7">
    <source>
        <dbReference type="Proteomes" id="UP001215280"/>
    </source>
</evidence>
<evidence type="ECO:0000256" key="2">
    <source>
        <dbReference type="ARBA" id="ARBA00022771"/>
    </source>
</evidence>
<evidence type="ECO:0000259" key="5">
    <source>
        <dbReference type="PROSITE" id="PS50865"/>
    </source>
</evidence>
<dbReference type="AlphaFoldDB" id="A0AAD7K3V1"/>
<dbReference type="Pfam" id="PF01753">
    <property type="entry name" value="zf-MYND"/>
    <property type="match status" value="1"/>
</dbReference>
<gene>
    <name evidence="6" type="ORF">DFH07DRAFT_731156</name>
</gene>
<dbReference type="SUPFAM" id="SSF144232">
    <property type="entry name" value="HIT/MYND zinc finger-like"/>
    <property type="match status" value="1"/>
</dbReference>
<dbReference type="InterPro" id="IPR002893">
    <property type="entry name" value="Znf_MYND"/>
</dbReference>
<sequence length="567" mass="64659">MRIADPNRDNGAFSSLTMNDIMSWLKALGNINEVDPRITASRNAKEQREIAIEHLRLALYDMQRLDYLFPDSEHSKVPNFKISRLESWPKWKEPHPEIRAGGLGTQKVDGFKDAKRMKSYVMVPFNLLAFTQPEMVKGLPMTPPSGPAGNWIGVKKIMGHVSLDITGEGGRDTPFVIYFYKDVLLIMEILDVKRISWPEPGPKFFKQLQGCQELKFGADPGAPLVPMMETPKVPLVLVRYSYMEGRPECGSQFVLHLESRLREILPNASDSELRVELEKRMASGEEMPEEHLRMFARLLSYNADFVDREWVDDQQSHWNIPKEVKKETRISFFVPCLRPRFRAVEEIETGKKPIPYTQCGKCNKDAKKTMCGSCRAVCYCSPDCATAHWPEHKADCKISKKIISEPSSLPPDTLYIPVRAFVPWVTDFGFASEQEAVKMGGPVVGENPRNEYGAKRFICRALMPNAGTSQWDPHQAKMVFYGRGAGTAVFFDRRRSVMVRLGPQEPAQALQQGIVIPFHDAGYQKFTQVVQKRGIEGQLLYVWVRRVGDCIEIDLKDIPDQRNMRWD</sequence>
<dbReference type="Gene3D" id="6.10.140.2220">
    <property type="match status" value="1"/>
</dbReference>
<evidence type="ECO:0000256" key="4">
    <source>
        <dbReference type="PROSITE-ProRule" id="PRU00134"/>
    </source>
</evidence>
<feature type="domain" description="MYND-type" evidence="5">
    <location>
        <begin position="359"/>
        <end position="396"/>
    </location>
</feature>
<keyword evidence="2 4" id="KW-0863">Zinc-finger</keyword>
<protein>
    <recommendedName>
        <fullName evidence="5">MYND-type domain-containing protein</fullName>
    </recommendedName>
</protein>
<dbReference type="Proteomes" id="UP001215280">
    <property type="component" value="Unassembled WGS sequence"/>
</dbReference>
<evidence type="ECO:0000256" key="1">
    <source>
        <dbReference type="ARBA" id="ARBA00022723"/>
    </source>
</evidence>
<accession>A0AAD7K3V1</accession>
<keyword evidence="7" id="KW-1185">Reference proteome</keyword>
<organism evidence="6 7">
    <name type="scientific">Mycena maculata</name>
    <dbReference type="NCBI Taxonomy" id="230809"/>
    <lineage>
        <taxon>Eukaryota</taxon>
        <taxon>Fungi</taxon>
        <taxon>Dikarya</taxon>
        <taxon>Basidiomycota</taxon>
        <taxon>Agaricomycotina</taxon>
        <taxon>Agaricomycetes</taxon>
        <taxon>Agaricomycetidae</taxon>
        <taxon>Agaricales</taxon>
        <taxon>Marasmiineae</taxon>
        <taxon>Mycenaceae</taxon>
        <taxon>Mycena</taxon>
    </lineage>
</organism>
<name>A0AAD7K3V1_9AGAR</name>
<reference evidence="6" key="1">
    <citation type="submission" date="2023-03" db="EMBL/GenBank/DDBJ databases">
        <title>Massive genome expansion in bonnet fungi (Mycena s.s.) driven by repeated elements and novel gene families across ecological guilds.</title>
        <authorList>
            <consortium name="Lawrence Berkeley National Laboratory"/>
            <person name="Harder C.B."/>
            <person name="Miyauchi S."/>
            <person name="Viragh M."/>
            <person name="Kuo A."/>
            <person name="Thoen E."/>
            <person name="Andreopoulos B."/>
            <person name="Lu D."/>
            <person name="Skrede I."/>
            <person name="Drula E."/>
            <person name="Henrissat B."/>
            <person name="Morin E."/>
            <person name="Kohler A."/>
            <person name="Barry K."/>
            <person name="LaButti K."/>
            <person name="Morin E."/>
            <person name="Salamov A."/>
            <person name="Lipzen A."/>
            <person name="Mereny Z."/>
            <person name="Hegedus B."/>
            <person name="Baldrian P."/>
            <person name="Stursova M."/>
            <person name="Weitz H."/>
            <person name="Taylor A."/>
            <person name="Grigoriev I.V."/>
            <person name="Nagy L.G."/>
            <person name="Martin F."/>
            <person name="Kauserud H."/>
        </authorList>
    </citation>
    <scope>NUCLEOTIDE SEQUENCE</scope>
    <source>
        <strain evidence="6">CBHHK188m</strain>
    </source>
</reference>
<dbReference type="PROSITE" id="PS50865">
    <property type="entry name" value="ZF_MYND_2"/>
    <property type="match status" value="1"/>
</dbReference>
<comment type="caution">
    <text evidence="6">The sequence shown here is derived from an EMBL/GenBank/DDBJ whole genome shotgun (WGS) entry which is preliminary data.</text>
</comment>
<keyword evidence="1" id="KW-0479">Metal-binding</keyword>
<evidence type="ECO:0000313" key="6">
    <source>
        <dbReference type="EMBL" id="KAJ7777542.1"/>
    </source>
</evidence>